<dbReference type="InterPro" id="IPR036250">
    <property type="entry name" value="AcylCo_DH-like_C"/>
</dbReference>
<sequence>MTNEQITDAAEVAAELRTVAADIFTDAADRLADTVARPLDAQVWATLEETGLARLTGSEDSGGSDAGWLEAAAVLGEAASAGVPLPLLEHDLLAGWLRDAAGPPASAEAPTGSPADAAGSTPAISTAAEAVATGRPVTVPWLPAAASVVVLDSSGERPQVYEIAASDLVFDERTSVSGEPQAVVVLPTGVAGAVEVSAEVADEFRYRGALGRAVQMAGAGEAISQLCVEHVTTRVQFGRPIGKFQAVQQLVTDVASEAALTRTIVDRAVLTVAEHGMQDARSRFFIAAAKACAGGAAETIVRNAHQIHGAIGTTLEHSLQRRTRPVMGWRREFGSTAEWETRIEELVLDGDADLWELVTA</sequence>
<dbReference type="SUPFAM" id="SSF56645">
    <property type="entry name" value="Acyl-CoA dehydrogenase NM domain-like"/>
    <property type="match status" value="1"/>
</dbReference>
<keyword evidence="5 7" id="KW-0560">Oxidoreductase</keyword>
<dbReference type="Gene3D" id="1.10.540.10">
    <property type="entry name" value="Acyl-CoA dehydrogenase/oxidase, N-terminal domain"/>
    <property type="match status" value="1"/>
</dbReference>
<dbReference type="InterPro" id="IPR009100">
    <property type="entry name" value="AcylCoA_DH/oxidase_NM_dom_sf"/>
</dbReference>
<accession>A0A1X6WUV0</accession>
<feature type="domain" description="Acyl-CoA dehydrogenase/oxidase C-terminal" evidence="6">
    <location>
        <begin position="207"/>
        <end position="330"/>
    </location>
</feature>
<evidence type="ECO:0000256" key="1">
    <source>
        <dbReference type="ARBA" id="ARBA00001974"/>
    </source>
</evidence>
<reference evidence="8" key="1">
    <citation type="submission" date="2017-02" db="EMBL/GenBank/DDBJ databases">
        <authorList>
            <person name="Dridi B."/>
        </authorList>
    </citation>
    <scope>NUCLEOTIDE SEQUENCE [LARGE SCALE GENOMIC DNA]</scope>
    <source>
        <strain evidence="8">B Co 03.10</strain>
    </source>
</reference>
<keyword evidence="4" id="KW-0274">FAD</keyword>
<dbReference type="Proteomes" id="UP000196581">
    <property type="component" value="Unassembled WGS sequence"/>
</dbReference>
<dbReference type="Pfam" id="PF00441">
    <property type="entry name" value="Acyl-CoA_dh_1"/>
    <property type="match status" value="1"/>
</dbReference>
<organism evidence="7 8">
    <name type="scientific">Brevibacterium yomogidense</name>
    <dbReference type="NCBI Taxonomy" id="946573"/>
    <lineage>
        <taxon>Bacteria</taxon>
        <taxon>Bacillati</taxon>
        <taxon>Actinomycetota</taxon>
        <taxon>Actinomycetes</taxon>
        <taxon>Micrococcales</taxon>
        <taxon>Brevibacteriaceae</taxon>
        <taxon>Brevibacterium</taxon>
    </lineage>
</organism>
<protein>
    <submittedName>
        <fullName evidence="7">Acyl-CoA dehydrogenase, short-chain specific</fullName>
        <ecNumber evidence="7">1.3.8.1</ecNumber>
    </submittedName>
</protein>
<dbReference type="GO" id="GO:0050660">
    <property type="term" value="F:flavin adenine dinucleotide binding"/>
    <property type="evidence" value="ECO:0007669"/>
    <property type="project" value="InterPro"/>
</dbReference>
<evidence type="ECO:0000313" key="7">
    <source>
        <dbReference type="EMBL" id="SLM88936.1"/>
    </source>
</evidence>
<comment type="cofactor">
    <cofactor evidence="1">
        <name>FAD</name>
        <dbReference type="ChEBI" id="CHEBI:57692"/>
    </cofactor>
</comment>
<evidence type="ECO:0000256" key="5">
    <source>
        <dbReference type="ARBA" id="ARBA00023002"/>
    </source>
</evidence>
<proteinExistence type="inferred from homology"/>
<evidence type="ECO:0000256" key="2">
    <source>
        <dbReference type="ARBA" id="ARBA00009347"/>
    </source>
</evidence>
<dbReference type="PANTHER" id="PTHR43884:SF20">
    <property type="entry name" value="ACYL-COA DEHYDROGENASE FADE28"/>
    <property type="match status" value="1"/>
</dbReference>
<keyword evidence="3" id="KW-0285">Flavoprotein</keyword>
<comment type="similarity">
    <text evidence="2">Belongs to the acyl-CoA dehydrogenase family.</text>
</comment>
<evidence type="ECO:0000256" key="3">
    <source>
        <dbReference type="ARBA" id="ARBA00022630"/>
    </source>
</evidence>
<keyword evidence="8" id="KW-1185">Reference proteome</keyword>
<dbReference type="InterPro" id="IPR037069">
    <property type="entry name" value="AcylCoA_DH/ox_N_sf"/>
</dbReference>
<dbReference type="Gene3D" id="1.20.140.10">
    <property type="entry name" value="Butyryl-CoA Dehydrogenase, subunit A, domain 3"/>
    <property type="match status" value="1"/>
</dbReference>
<dbReference type="SUPFAM" id="SSF47203">
    <property type="entry name" value="Acyl-CoA dehydrogenase C-terminal domain-like"/>
    <property type="match status" value="1"/>
</dbReference>
<name>A0A1X6WUV0_9MICO</name>
<evidence type="ECO:0000313" key="8">
    <source>
        <dbReference type="Proteomes" id="UP000196581"/>
    </source>
</evidence>
<evidence type="ECO:0000259" key="6">
    <source>
        <dbReference type="Pfam" id="PF00441"/>
    </source>
</evidence>
<dbReference type="RefSeq" id="WP_087003336.1">
    <property type="nucleotide sequence ID" value="NZ_FWFF01000001.1"/>
</dbReference>
<dbReference type="AlphaFoldDB" id="A0A1X6WUV0"/>
<dbReference type="EC" id="1.3.8.1" evidence="7"/>
<dbReference type="GO" id="GO:0016937">
    <property type="term" value="F:short-chain fatty acyl-CoA dehydrogenase activity"/>
    <property type="evidence" value="ECO:0007669"/>
    <property type="project" value="UniProtKB-EC"/>
</dbReference>
<dbReference type="InterPro" id="IPR009075">
    <property type="entry name" value="AcylCo_DH/oxidase_C"/>
</dbReference>
<evidence type="ECO:0000256" key="4">
    <source>
        <dbReference type="ARBA" id="ARBA00022827"/>
    </source>
</evidence>
<gene>
    <name evidence="7" type="ORF">FM105_01000</name>
</gene>
<dbReference type="PANTHER" id="PTHR43884">
    <property type="entry name" value="ACYL-COA DEHYDROGENASE"/>
    <property type="match status" value="1"/>
</dbReference>
<dbReference type="EMBL" id="FWFF01000001">
    <property type="protein sequence ID" value="SLM88936.1"/>
    <property type="molecule type" value="Genomic_DNA"/>
</dbReference>